<dbReference type="FunCoup" id="A0A3Q7EBD9">
    <property type="interactions" value="96"/>
</dbReference>
<reference evidence="7" key="1">
    <citation type="journal article" date="2012" name="Nature">
        <title>The tomato genome sequence provides insights into fleshy fruit evolution.</title>
        <authorList>
            <consortium name="Tomato Genome Consortium"/>
        </authorList>
    </citation>
    <scope>NUCLEOTIDE SEQUENCE [LARGE SCALE GENOMIC DNA]</scope>
    <source>
        <strain evidence="7">cv. Heinz 1706</strain>
    </source>
</reference>
<protein>
    <recommendedName>
        <fullName evidence="6">BHLH domain-containing protein</fullName>
    </recommendedName>
</protein>
<dbReference type="STRING" id="4081.A0A3Q7EBD9"/>
<evidence type="ECO:0000313" key="7">
    <source>
        <dbReference type="EnsemblPlants" id="Solyc01g014910.2.1"/>
    </source>
</evidence>
<dbReference type="CDD" id="cd11393">
    <property type="entry name" value="bHLH_AtbHLH_like"/>
    <property type="match status" value="1"/>
</dbReference>
<evidence type="ECO:0000313" key="8">
    <source>
        <dbReference type="Proteomes" id="UP000004994"/>
    </source>
</evidence>
<dbReference type="SMR" id="A0A3Q7EBD9"/>
<keyword evidence="3" id="KW-0804">Transcription</keyword>
<dbReference type="Gene3D" id="4.10.280.10">
    <property type="entry name" value="Helix-loop-helix DNA-binding domain"/>
    <property type="match status" value="1"/>
</dbReference>
<keyword evidence="2" id="KW-0805">Transcription regulation</keyword>
<comment type="subcellular location">
    <subcellularLocation>
        <location evidence="1">Nucleus</location>
    </subcellularLocation>
</comment>
<dbReference type="Pfam" id="PF22754">
    <property type="entry name" value="bHLH-TF_ACT-like_plant"/>
    <property type="match status" value="1"/>
</dbReference>
<feature type="compositionally biased region" description="Polar residues" evidence="5">
    <location>
        <begin position="63"/>
        <end position="75"/>
    </location>
</feature>
<evidence type="ECO:0000256" key="5">
    <source>
        <dbReference type="SAM" id="MobiDB-lite"/>
    </source>
</evidence>
<dbReference type="SUPFAM" id="SSF55021">
    <property type="entry name" value="ACT-like"/>
    <property type="match status" value="1"/>
</dbReference>
<dbReference type="InterPro" id="IPR045865">
    <property type="entry name" value="ACT-like_dom_sf"/>
</dbReference>
<evidence type="ECO:0000256" key="2">
    <source>
        <dbReference type="ARBA" id="ARBA00023015"/>
    </source>
</evidence>
<dbReference type="PANTHER" id="PTHR46772:SF9">
    <property type="entry name" value="BHLH DOMAIN-CONTAINING PROTEIN"/>
    <property type="match status" value="1"/>
</dbReference>
<dbReference type="Pfam" id="PF00010">
    <property type="entry name" value="HLH"/>
    <property type="match status" value="1"/>
</dbReference>
<name>A0A3Q7EBD9_SOLLC</name>
<evidence type="ECO:0000256" key="3">
    <source>
        <dbReference type="ARBA" id="ARBA00023163"/>
    </source>
</evidence>
<dbReference type="OMA" id="ECTIIDE"/>
<dbReference type="GO" id="GO:0046983">
    <property type="term" value="F:protein dimerization activity"/>
    <property type="evidence" value="ECO:0007669"/>
    <property type="project" value="InterPro"/>
</dbReference>
<dbReference type="InterPro" id="IPR036638">
    <property type="entry name" value="HLH_DNA-bd_sf"/>
</dbReference>
<dbReference type="SMART" id="SM00353">
    <property type="entry name" value="HLH"/>
    <property type="match status" value="1"/>
</dbReference>
<organism evidence="7">
    <name type="scientific">Solanum lycopersicum</name>
    <name type="common">Tomato</name>
    <name type="synonym">Lycopersicon esculentum</name>
    <dbReference type="NCBI Taxonomy" id="4081"/>
    <lineage>
        <taxon>Eukaryota</taxon>
        <taxon>Viridiplantae</taxon>
        <taxon>Streptophyta</taxon>
        <taxon>Embryophyta</taxon>
        <taxon>Tracheophyta</taxon>
        <taxon>Spermatophyta</taxon>
        <taxon>Magnoliopsida</taxon>
        <taxon>eudicotyledons</taxon>
        <taxon>Gunneridae</taxon>
        <taxon>Pentapetalae</taxon>
        <taxon>asterids</taxon>
        <taxon>lamiids</taxon>
        <taxon>Solanales</taxon>
        <taxon>Solanaceae</taxon>
        <taxon>Solanoideae</taxon>
        <taxon>Solaneae</taxon>
        <taxon>Solanum</taxon>
        <taxon>Solanum subgen. Lycopersicon</taxon>
    </lineage>
</organism>
<dbReference type="PROSITE" id="PS50888">
    <property type="entry name" value="BHLH"/>
    <property type="match status" value="1"/>
</dbReference>
<accession>A0A3Q7EBD9</accession>
<evidence type="ECO:0000259" key="6">
    <source>
        <dbReference type="PROSITE" id="PS50888"/>
    </source>
</evidence>
<proteinExistence type="predicted"/>
<dbReference type="AlphaFoldDB" id="A0A3Q7EBD9"/>
<gene>
    <name evidence="7" type="primary">LOC101253616</name>
</gene>
<dbReference type="SUPFAM" id="SSF47459">
    <property type="entry name" value="HLH, helix-loop-helix DNA-binding domain"/>
    <property type="match status" value="1"/>
</dbReference>
<dbReference type="OrthoDB" id="690068at2759"/>
<dbReference type="InterPro" id="IPR045239">
    <property type="entry name" value="bHLH95_bHLH"/>
</dbReference>
<dbReference type="EnsemblPlants" id="Solyc01g014910.2.1">
    <property type="protein sequence ID" value="Solyc01g014910.2.1"/>
    <property type="gene ID" value="Solyc01g014910.2"/>
</dbReference>
<dbReference type="InParanoid" id="A0A3Q7EBD9"/>
<evidence type="ECO:0000256" key="1">
    <source>
        <dbReference type="ARBA" id="ARBA00004123"/>
    </source>
</evidence>
<dbReference type="GO" id="GO:0003700">
    <property type="term" value="F:DNA-binding transcription factor activity"/>
    <property type="evidence" value="ECO:0007669"/>
    <property type="project" value="InterPro"/>
</dbReference>
<feature type="domain" description="BHLH" evidence="6">
    <location>
        <begin position="97"/>
        <end position="147"/>
    </location>
</feature>
<dbReference type="PANTHER" id="PTHR46772">
    <property type="entry name" value="BHLH DOMAIN-CONTAINING PROTEIN"/>
    <property type="match status" value="1"/>
</dbReference>
<dbReference type="Gramene" id="Solyc01g014910.2.1">
    <property type="protein sequence ID" value="Solyc01g014910.2.1"/>
    <property type="gene ID" value="Solyc01g014910.2"/>
</dbReference>
<keyword evidence="8" id="KW-1185">Reference proteome</keyword>
<dbReference type="PaxDb" id="4081-Solyc01g014910.1.1"/>
<dbReference type="InterPro" id="IPR044278">
    <property type="entry name" value="BHLH95-like"/>
</dbReference>
<dbReference type="InterPro" id="IPR054502">
    <property type="entry name" value="bHLH-TF_ACT-like_plant"/>
</dbReference>
<dbReference type="GO" id="GO:0009960">
    <property type="term" value="P:endosperm development"/>
    <property type="evidence" value="ECO:0007669"/>
    <property type="project" value="InterPro"/>
</dbReference>
<dbReference type="GO" id="GO:0005634">
    <property type="term" value="C:nucleus"/>
    <property type="evidence" value="ECO:0007669"/>
    <property type="project" value="UniProtKB-SubCell"/>
</dbReference>
<reference evidence="7" key="2">
    <citation type="submission" date="2019-01" db="UniProtKB">
        <authorList>
            <consortium name="EnsemblPlants"/>
        </authorList>
    </citation>
    <scope>IDENTIFICATION</scope>
    <source>
        <strain evidence="7">cv. Heinz 1706</strain>
    </source>
</reference>
<keyword evidence="4" id="KW-0539">Nucleus</keyword>
<dbReference type="Proteomes" id="UP000004994">
    <property type="component" value="Chromosome 1"/>
</dbReference>
<dbReference type="InterPro" id="IPR011598">
    <property type="entry name" value="bHLH_dom"/>
</dbReference>
<feature type="region of interest" description="Disordered" evidence="5">
    <location>
        <begin position="63"/>
        <end position="89"/>
    </location>
</feature>
<evidence type="ECO:0000256" key="4">
    <source>
        <dbReference type="ARBA" id="ARBA00023242"/>
    </source>
</evidence>
<dbReference type="CDD" id="cd04873">
    <property type="entry name" value="ACT_UUR-ACR-like"/>
    <property type="match status" value="1"/>
</dbReference>
<sequence>MNGGGESNHVFPWEIDDVWSYLNMNDNQIGSGAMFEGDMMPDPLRFDTYHPLTVVNEVVGSSTNVAKRRSPPNSKKNGKKIVEPKSSADGVGYREGLEHEIHIWTERERTKKIGILFETLRALIPNISAKADECTIIDEAVNHILKLKNTFEKLKQKKLDDLQEYNIRLMSSQKFPDVGNSWENYLGDQGTTSNSSFIKPKIHGATPLMVNNNIPTSFMTWSSPDMILNVCGKDAHISVCCPKKLGLFTFICYVLGKHNIEIVSAQVSSDQSRTMFMIQAHAKCGNDIAQFSEAPTVEEIYKQVAIRIMSFETPK</sequence>